<keyword evidence="1" id="KW-0472">Membrane</keyword>
<keyword evidence="3" id="KW-1185">Reference proteome</keyword>
<name>A0A5P9Q5S7_9MICO</name>
<dbReference type="InterPro" id="IPR005240">
    <property type="entry name" value="DUF389"/>
</dbReference>
<keyword evidence="1" id="KW-1133">Transmembrane helix</keyword>
<accession>A0A5P9Q5S7</accession>
<feature type="transmembrane region" description="Helical" evidence="1">
    <location>
        <begin position="279"/>
        <end position="300"/>
    </location>
</feature>
<evidence type="ECO:0000256" key="1">
    <source>
        <dbReference type="SAM" id="Phobius"/>
    </source>
</evidence>
<organism evidence="2 3">
    <name type="scientific">Luteimicrobium xylanilyticum</name>
    <dbReference type="NCBI Taxonomy" id="1133546"/>
    <lineage>
        <taxon>Bacteria</taxon>
        <taxon>Bacillati</taxon>
        <taxon>Actinomycetota</taxon>
        <taxon>Actinomycetes</taxon>
        <taxon>Micrococcales</taxon>
        <taxon>Luteimicrobium</taxon>
    </lineage>
</organism>
<feature type="transmembrane region" description="Helical" evidence="1">
    <location>
        <begin position="243"/>
        <end position="267"/>
    </location>
</feature>
<dbReference type="PANTHER" id="PTHR20992:SF9">
    <property type="entry name" value="AT15442P-RELATED"/>
    <property type="match status" value="1"/>
</dbReference>
<reference evidence="2 3" key="1">
    <citation type="submission" date="2019-10" db="EMBL/GenBank/DDBJ databases">
        <title>Genome sequence of Luteimicrobium xylanilyticum HY-24.</title>
        <authorList>
            <person name="Kim D.Y."/>
            <person name="Park H.-Y."/>
        </authorList>
    </citation>
    <scope>NUCLEOTIDE SEQUENCE [LARGE SCALE GENOMIC DNA]</scope>
    <source>
        <strain evidence="2 3">HY-24</strain>
    </source>
</reference>
<gene>
    <name evidence="2" type="ORF">KDY119_00220</name>
</gene>
<dbReference type="PANTHER" id="PTHR20992">
    <property type="entry name" value="AT15442P-RELATED"/>
    <property type="match status" value="1"/>
</dbReference>
<evidence type="ECO:0000313" key="2">
    <source>
        <dbReference type="EMBL" id="QFU96733.1"/>
    </source>
</evidence>
<feature type="transmembrane region" description="Helical" evidence="1">
    <location>
        <begin position="139"/>
        <end position="160"/>
    </location>
</feature>
<evidence type="ECO:0008006" key="4">
    <source>
        <dbReference type="Google" id="ProtNLM"/>
    </source>
</evidence>
<protein>
    <recommendedName>
        <fullName evidence="4">DUF389 domain-containing protein</fullName>
    </recommendedName>
</protein>
<dbReference type="EMBL" id="CP045529">
    <property type="protein sequence ID" value="QFU96733.1"/>
    <property type="molecule type" value="Genomic_DNA"/>
</dbReference>
<feature type="transmembrane region" description="Helical" evidence="1">
    <location>
        <begin position="113"/>
        <end position="133"/>
    </location>
</feature>
<dbReference type="KEGG" id="lxl:KDY119_00220"/>
<dbReference type="Proteomes" id="UP000326702">
    <property type="component" value="Chromosome"/>
</dbReference>
<proteinExistence type="predicted"/>
<evidence type="ECO:0000313" key="3">
    <source>
        <dbReference type="Proteomes" id="UP000326702"/>
    </source>
</evidence>
<keyword evidence="1" id="KW-0812">Transmembrane</keyword>
<feature type="transmembrane region" description="Helical" evidence="1">
    <location>
        <begin position="213"/>
        <end position="236"/>
    </location>
</feature>
<dbReference type="RefSeq" id="WP_051136883.1">
    <property type="nucleotide sequence ID" value="NZ_BAABIH010000013.1"/>
</dbReference>
<feature type="transmembrane region" description="Helical" evidence="1">
    <location>
        <begin position="172"/>
        <end position="193"/>
    </location>
</feature>
<sequence>MHLRVVCPAELTERVVTLLRGNTGVADVVLLRGAAVDPAGDLVLADVAREATSTVVDRLTELGVPARGVVALDQTDTVLSKAVDRAVDAAPGEPTDAVVWQELRERAGAENELSVTFLVLMAIACVIGMIGVVTNQPVLVVGAMAVGPDFGPLAALAYGLVRRSRSMFLGGLRATVLGYGAGVAGALVAALLLRWWGLIDVHDLVKPHSLTDFVYRPGALGAVVAFLAGVAGAVSLSTSRTGALVGVLISVTTIPAAGVVGAAIAFGVGDDAASAARQLAVNVGMILVGAVAALLVQRGGQVFDQRRLRRRYA</sequence>
<dbReference type="AlphaFoldDB" id="A0A5P9Q5S7"/>
<dbReference type="Pfam" id="PF04087">
    <property type="entry name" value="DUF389"/>
    <property type="match status" value="1"/>
</dbReference>